<gene>
    <name evidence="2" type="ORF">Cvel_8399</name>
</gene>
<reference evidence="2" key="1">
    <citation type="submission" date="2014-11" db="EMBL/GenBank/DDBJ databases">
        <authorList>
            <person name="Otto D Thomas"/>
            <person name="Naeem Raeece"/>
        </authorList>
    </citation>
    <scope>NUCLEOTIDE SEQUENCE</scope>
</reference>
<dbReference type="AlphaFoldDB" id="A0A0G4HT34"/>
<feature type="region of interest" description="Disordered" evidence="1">
    <location>
        <begin position="126"/>
        <end position="165"/>
    </location>
</feature>
<feature type="region of interest" description="Disordered" evidence="1">
    <location>
        <begin position="52"/>
        <end position="82"/>
    </location>
</feature>
<sequence>MSQEGKKHNSLQDPALPPSLSPRRECRRVASLSADRWASWQRAEELVGSLEASVQRLESRENEDRKGGEGAAPKTRGGDRETVQAVKRVLEAFSVRSSSLSPLERRLFLLCDELLQRDFIALLREETERETEKREGGGGGGREDGAMGDDENERRKRCKELSVKV</sequence>
<dbReference type="EMBL" id="CDMZ01003780">
    <property type="protein sequence ID" value="CEM47564.1"/>
    <property type="molecule type" value="Genomic_DNA"/>
</dbReference>
<evidence type="ECO:0000313" key="2">
    <source>
        <dbReference type="EMBL" id="CEM47564.1"/>
    </source>
</evidence>
<feature type="region of interest" description="Disordered" evidence="1">
    <location>
        <begin position="1"/>
        <end position="24"/>
    </location>
</feature>
<organism evidence="2">
    <name type="scientific">Chromera velia CCMP2878</name>
    <dbReference type="NCBI Taxonomy" id="1169474"/>
    <lineage>
        <taxon>Eukaryota</taxon>
        <taxon>Sar</taxon>
        <taxon>Alveolata</taxon>
        <taxon>Colpodellida</taxon>
        <taxon>Chromeraceae</taxon>
        <taxon>Chromera</taxon>
    </lineage>
</organism>
<feature type="compositionally biased region" description="Basic and acidic residues" evidence="1">
    <location>
        <begin position="57"/>
        <end position="68"/>
    </location>
</feature>
<evidence type="ECO:0000256" key="1">
    <source>
        <dbReference type="SAM" id="MobiDB-lite"/>
    </source>
</evidence>
<proteinExistence type="predicted"/>
<feature type="compositionally biased region" description="Basic and acidic residues" evidence="1">
    <location>
        <begin position="126"/>
        <end position="145"/>
    </location>
</feature>
<feature type="non-terminal residue" evidence="2">
    <location>
        <position position="165"/>
    </location>
</feature>
<protein>
    <submittedName>
        <fullName evidence="2">Uncharacterized protein</fullName>
    </submittedName>
</protein>
<accession>A0A0G4HT34</accession>
<name>A0A0G4HT34_9ALVE</name>